<evidence type="ECO:0000313" key="3">
    <source>
        <dbReference type="Proteomes" id="UP001150217"/>
    </source>
</evidence>
<protein>
    <recommendedName>
        <fullName evidence="4">Secreted protein</fullName>
    </recommendedName>
</protein>
<feature type="chain" id="PRO_5046538359" description="Secreted protein" evidence="1">
    <location>
        <begin position="21"/>
        <end position="73"/>
    </location>
</feature>
<accession>A0ABQ8VLN4</accession>
<evidence type="ECO:0000313" key="2">
    <source>
        <dbReference type="EMBL" id="KAJ4495582.1"/>
    </source>
</evidence>
<evidence type="ECO:0000256" key="1">
    <source>
        <dbReference type="SAM" id="SignalP"/>
    </source>
</evidence>
<dbReference type="Proteomes" id="UP001150217">
    <property type="component" value="Unassembled WGS sequence"/>
</dbReference>
<feature type="signal peptide" evidence="1">
    <location>
        <begin position="1"/>
        <end position="20"/>
    </location>
</feature>
<evidence type="ECO:0008006" key="4">
    <source>
        <dbReference type="Google" id="ProtNLM"/>
    </source>
</evidence>
<dbReference type="EMBL" id="JANVFT010000029">
    <property type="protein sequence ID" value="KAJ4495582.1"/>
    <property type="molecule type" value="Genomic_DNA"/>
</dbReference>
<name>A0ABQ8VLN4_9AGAR</name>
<gene>
    <name evidence="2" type="ORF">C8R41DRAFT_827236</name>
</gene>
<reference evidence="2" key="1">
    <citation type="submission" date="2022-08" db="EMBL/GenBank/DDBJ databases">
        <title>A Global Phylogenomic Analysis of the Shiitake Genus Lentinula.</title>
        <authorList>
            <consortium name="DOE Joint Genome Institute"/>
            <person name="Sierra-Patev S."/>
            <person name="Min B."/>
            <person name="Naranjo-Ortiz M."/>
            <person name="Looney B."/>
            <person name="Konkel Z."/>
            <person name="Slot J.C."/>
            <person name="Sakamoto Y."/>
            <person name="Steenwyk J.L."/>
            <person name="Rokas A."/>
            <person name="Carro J."/>
            <person name="Camarero S."/>
            <person name="Ferreira P."/>
            <person name="Molpeceres G."/>
            <person name="Ruiz-Duenas F.J."/>
            <person name="Serrano A."/>
            <person name="Henrissat B."/>
            <person name="Drula E."/>
            <person name="Hughes K.W."/>
            <person name="Mata J.L."/>
            <person name="Ishikawa N.K."/>
            <person name="Vargas-Isla R."/>
            <person name="Ushijima S."/>
            <person name="Smith C.A."/>
            <person name="Ahrendt S."/>
            <person name="Andreopoulos W."/>
            <person name="He G."/>
            <person name="Labutti K."/>
            <person name="Lipzen A."/>
            <person name="Ng V."/>
            <person name="Riley R."/>
            <person name="Sandor L."/>
            <person name="Barry K."/>
            <person name="Martinez A.T."/>
            <person name="Xiao Y."/>
            <person name="Gibbons J.G."/>
            <person name="Terashima K."/>
            <person name="Grigoriev I.V."/>
            <person name="Hibbett D.S."/>
        </authorList>
    </citation>
    <scope>NUCLEOTIDE SEQUENCE</scope>
    <source>
        <strain evidence="2">RHP3577 ss4</strain>
    </source>
</reference>
<keyword evidence="3" id="KW-1185">Reference proteome</keyword>
<keyword evidence="1" id="KW-0732">Signal</keyword>
<comment type="caution">
    <text evidence="2">The sequence shown here is derived from an EMBL/GenBank/DDBJ whole genome shotgun (WGS) entry which is preliminary data.</text>
</comment>
<proteinExistence type="predicted"/>
<sequence>MVPVLLVPYTLLIPCSTCLGSVLALAVPTNEPCVHRRDADISTLGCPCRRLDTKDIKGREGCVQNFRCVEAWR</sequence>
<organism evidence="2 3">
    <name type="scientific">Lentinula lateritia</name>
    <dbReference type="NCBI Taxonomy" id="40482"/>
    <lineage>
        <taxon>Eukaryota</taxon>
        <taxon>Fungi</taxon>
        <taxon>Dikarya</taxon>
        <taxon>Basidiomycota</taxon>
        <taxon>Agaricomycotina</taxon>
        <taxon>Agaricomycetes</taxon>
        <taxon>Agaricomycetidae</taxon>
        <taxon>Agaricales</taxon>
        <taxon>Marasmiineae</taxon>
        <taxon>Omphalotaceae</taxon>
        <taxon>Lentinula</taxon>
    </lineage>
</organism>